<dbReference type="EMBL" id="JAVDSJ010000001">
    <property type="protein sequence ID" value="MDR6582053.1"/>
    <property type="molecule type" value="Genomic_DNA"/>
</dbReference>
<comment type="caution">
    <text evidence="2">The sequence shown here is derived from an EMBL/GenBank/DDBJ whole genome shotgun (WGS) entry which is preliminary data.</text>
</comment>
<sequence>MKSLLLIPAVAVVTALSGCVVAPPTVRPAYVAQPTYVAPPGVVYVQPTYASPGPGWVWEYHSYYGWGWHHPHYGWHRGWR</sequence>
<evidence type="ECO:0000256" key="1">
    <source>
        <dbReference type="SAM" id="SignalP"/>
    </source>
</evidence>
<keyword evidence="1" id="KW-0732">Signal</keyword>
<name>A0ABU1P815_9BURK</name>
<accession>A0ABU1P815</accession>
<organism evidence="2 3">
    <name type="scientific">Herbaspirillum frisingense</name>
    <dbReference type="NCBI Taxonomy" id="92645"/>
    <lineage>
        <taxon>Bacteria</taxon>
        <taxon>Pseudomonadati</taxon>
        <taxon>Pseudomonadota</taxon>
        <taxon>Betaproteobacteria</taxon>
        <taxon>Burkholderiales</taxon>
        <taxon>Oxalobacteraceae</taxon>
        <taxon>Herbaspirillum</taxon>
    </lineage>
</organism>
<evidence type="ECO:0000313" key="2">
    <source>
        <dbReference type="EMBL" id="MDR6582053.1"/>
    </source>
</evidence>
<gene>
    <name evidence="2" type="ORF">J2W50_000228</name>
</gene>
<proteinExistence type="predicted"/>
<dbReference type="PROSITE" id="PS51257">
    <property type="entry name" value="PROKAR_LIPOPROTEIN"/>
    <property type="match status" value="1"/>
</dbReference>
<evidence type="ECO:0008006" key="4">
    <source>
        <dbReference type="Google" id="ProtNLM"/>
    </source>
</evidence>
<dbReference type="RefSeq" id="WP_039876334.1">
    <property type="nucleotide sequence ID" value="NZ_CP049139.1"/>
</dbReference>
<evidence type="ECO:0000313" key="3">
    <source>
        <dbReference type="Proteomes" id="UP001260715"/>
    </source>
</evidence>
<keyword evidence="3" id="KW-1185">Reference proteome</keyword>
<protein>
    <recommendedName>
        <fullName evidence="4">YXWGXW repeat-containing protein</fullName>
    </recommendedName>
</protein>
<reference evidence="2 3" key="1">
    <citation type="submission" date="2023-07" db="EMBL/GenBank/DDBJ databases">
        <title>Sorghum-associated microbial communities from plants grown in Nebraska, USA.</title>
        <authorList>
            <person name="Schachtman D."/>
        </authorList>
    </citation>
    <scope>NUCLEOTIDE SEQUENCE [LARGE SCALE GENOMIC DNA]</scope>
    <source>
        <strain evidence="2 3">596</strain>
    </source>
</reference>
<feature type="chain" id="PRO_5047218658" description="YXWGXW repeat-containing protein" evidence="1">
    <location>
        <begin position="23"/>
        <end position="80"/>
    </location>
</feature>
<dbReference type="Proteomes" id="UP001260715">
    <property type="component" value="Unassembled WGS sequence"/>
</dbReference>
<feature type="signal peptide" evidence="1">
    <location>
        <begin position="1"/>
        <end position="22"/>
    </location>
</feature>